<evidence type="ECO:0000313" key="2">
    <source>
        <dbReference type="EMBL" id="UOP04663.1"/>
    </source>
</evidence>
<keyword evidence="2" id="KW-0808">Transferase</keyword>
<dbReference type="PANTHER" id="PTHR43610">
    <property type="entry name" value="BLL6696 PROTEIN"/>
    <property type="match status" value="1"/>
</dbReference>
<evidence type="ECO:0000313" key="3">
    <source>
        <dbReference type="Proteomes" id="UP000831534"/>
    </source>
</evidence>
<feature type="domain" description="N-acetyltransferase" evidence="1">
    <location>
        <begin position="12"/>
        <end position="149"/>
    </location>
</feature>
<dbReference type="Gene3D" id="3.40.630.30">
    <property type="match status" value="1"/>
</dbReference>
<dbReference type="SUPFAM" id="SSF55729">
    <property type="entry name" value="Acyl-CoA N-acyltransferases (Nat)"/>
    <property type="match status" value="1"/>
</dbReference>
<evidence type="ECO:0000259" key="1">
    <source>
        <dbReference type="Pfam" id="PF13302"/>
    </source>
</evidence>
<dbReference type="InterPro" id="IPR016181">
    <property type="entry name" value="Acyl_CoA_acyltransferase"/>
</dbReference>
<sequence>MFEPTTVLHGFRVRLEPLAATHEAGLRTAAADGELWHLVYASVPEPPDTAAYIAQAHGMPDSLPFAVIDETDGSVLGSTRFYHINRSARRAEIGYTWYAARCQQTHVNTVCKYLMLSYAFETADCLTVGWRTDGINIRSQAAIERLGAKKDGVLRGFQVRRDGSVRDTVMYSMTASEWADGAKARLAAKLPFQAA</sequence>
<dbReference type="KEGG" id="ckh:LVJ77_10740"/>
<dbReference type="RefSeq" id="WP_034335299.1">
    <property type="nucleotide sequence ID" value="NZ_CP091521.1"/>
</dbReference>
<keyword evidence="3" id="KW-1185">Reference proteome</keyword>
<proteinExistence type="predicted"/>
<dbReference type="EMBL" id="CP091521">
    <property type="protein sequence ID" value="UOP04663.1"/>
    <property type="molecule type" value="Genomic_DNA"/>
</dbReference>
<dbReference type="PANTHER" id="PTHR43610:SF1">
    <property type="entry name" value="N-ACETYLTRANSFERASE DOMAIN-CONTAINING PROTEIN"/>
    <property type="match status" value="1"/>
</dbReference>
<keyword evidence="2" id="KW-0012">Acyltransferase</keyword>
<accession>A0A8T9MXQ9</accession>
<organism evidence="2 3">
    <name type="scientific">Conchiformibius kuhniae</name>
    <dbReference type="NCBI Taxonomy" id="211502"/>
    <lineage>
        <taxon>Bacteria</taxon>
        <taxon>Pseudomonadati</taxon>
        <taxon>Pseudomonadota</taxon>
        <taxon>Betaproteobacteria</taxon>
        <taxon>Neisseriales</taxon>
        <taxon>Neisseriaceae</taxon>
        <taxon>Conchiformibius</taxon>
    </lineage>
</organism>
<dbReference type="Proteomes" id="UP000831534">
    <property type="component" value="Chromosome"/>
</dbReference>
<dbReference type="GO" id="GO:0016747">
    <property type="term" value="F:acyltransferase activity, transferring groups other than amino-acyl groups"/>
    <property type="evidence" value="ECO:0007669"/>
    <property type="project" value="InterPro"/>
</dbReference>
<name>A0A8T9MXQ9_9NEIS</name>
<protein>
    <submittedName>
        <fullName evidence="2">GNAT family N-acetyltransferase</fullName>
        <ecNumber evidence="2">2.3.-.-</ecNumber>
    </submittedName>
</protein>
<gene>
    <name evidence="2" type="ORF">LVJ77_10740</name>
</gene>
<reference evidence="2" key="2">
    <citation type="submission" date="2024-09" db="EMBL/GenBank/DDBJ databases">
        <authorList>
            <person name="Veyrier F.J."/>
        </authorList>
    </citation>
    <scope>NUCLEOTIDE SEQUENCE</scope>
    <source>
        <strain evidence="2">17694</strain>
    </source>
</reference>
<dbReference type="Pfam" id="PF13302">
    <property type="entry name" value="Acetyltransf_3"/>
    <property type="match status" value="1"/>
</dbReference>
<dbReference type="EC" id="2.3.-.-" evidence="2"/>
<dbReference type="InterPro" id="IPR000182">
    <property type="entry name" value="GNAT_dom"/>
</dbReference>
<dbReference type="AlphaFoldDB" id="A0A8T9MXQ9"/>
<reference evidence="2" key="1">
    <citation type="journal article" date="2022" name="Res Sq">
        <title>Evolution of multicellular longitudinally dividing oral cavity symbionts (Neisseriaceae).</title>
        <authorList>
            <person name="Nyongesa S."/>
            <person name="Weber P."/>
            <person name="Bernet E."/>
            <person name="Pullido F."/>
            <person name="Nieckarz M."/>
            <person name="Delaby M."/>
            <person name="Nieves C."/>
            <person name="Viehboeck T."/>
            <person name="Krause N."/>
            <person name="Rivera-Millot A."/>
            <person name="Nakamura A."/>
            <person name="Vischer N."/>
            <person name="VanNieuwenhze M."/>
            <person name="Brun Y."/>
            <person name="Cava F."/>
            <person name="Bulgheresi S."/>
            <person name="Veyrier F."/>
        </authorList>
    </citation>
    <scope>NUCLEOTIDE SEQUENCE</scope>
    <source>
        <strain evidence="2">17694</strain>
    </source>
</reference>